<dbReference type="Gene3D" id="3.40.190.10">
    <property type="entry name" value="Periplasmic binding protein-like II"/>
    <property type="match status" value="2"/>
</dbReference>
<organism evidence="6 7">
    <name type="scientific">Elstera litoralis</name>
    <dbReference type="NCBI Taxonomy" id="552518"/>
    <lineage>
        <taxon>Bacteria</taxon>
        <taxon>Pseudomonadati</taxon>
        <taxon>Pseudomonadota</taxon>
        <taxon>Alphaproteobacteria</taxon>
        <taxon>Rhodospirillales</taxon>
        <taxon>Rhodospirillaceae</taxon>
        <taxon>Elstera</taxon>
    </lineage>
</organism>
<proteinExistence type="inferred from homology"/>
<dbReference type="InterPro" id="IPR000847">
    <property type="entry name" value="LysR_HTH_N"/>
</dbReference>
<dbReference type="InterPro" id="IPR050176">
    <property type="entry name" value="LTTR"/>
</dbReference>
<evidence type="ECO:0000259" key="5">
    <source>
        <dbReference type="PROSITE" id="PS50931"/>
    </source>
</evidence>
<dbReference type="GO" id="GO:0003700">
    <property type="term" value="F:DNA-binding transcription factor activity"/>
    <property type="evidence" value="ECO:0007669"/>
    <property type="project" value="InterPro"/>
</dbReference>
<dbReference type="PANTHER" id="PTHR30579:SF7">
    <property type="entry name" value="HTH-TYPE TRANSCRIPTIONAL REGULATOR LRHA-RELATED"/>
    <property type="match status" value="1"/>
</dbReference>
<keyword evidence="4" id="KW-0804">Transcription</keyword>
<dbReference type="FunFam" id="1.10.10.10:FF:000001">
    <property type="entry name" value="LysR family transcriptional regulator"/>
    <property type="match status" value="1"/>
</dbReference>
<sequence>MRAIDLEIDLLRCFVAVADRGGFTAAAEAIGRTQSAVSVKIRKLEDLLGLKVFERTSRSLALTPDGEILLGYARRLLDLNDEAVQRLIGPDASGTLRLGIADYIAPRSLPVLLSRFNRNFPRIHVEVRTGLGMDLLPMLERGELDLVICGREPAQSMGRLLYREPLVWVIGEASPTPPGPAVPMAALPYYCSHRRAAAESLARAGMHQDIIYTSTSVVGVQAAVIAGLGVGVLPHSAVMPGMRLLTEADGFPPLPEAEMAIVGEDRLTGAAGAAFVAFWEETLVPLIRQEGAEAAPRPLAHA</sequence>
<name>A0A0F3IWK4_9PROT</name>
<feature type="domain" description="HTH lysR-type" evidence="5">
    <location>
        <begin position="6"/>
        <end position="63"/>
    </location>
</feature>
<dbReference type="InterPro" id="IPR036388">
    <property type="entry name" value="WH-like_DNA-bd_sf"/>
</dbReference>
<evidence type="ECO:0000256" key="1">
    <source>
        <dbReference type="ARBA" id="ARBA00009437"/>
    </source>
</evidence>
<dbReference type="AlphaFoldDB" id="A0A0F3IWK4"/>
<dbReference type="OrthoDB" id="9789529at2"/>
<evidence type="ECO:0000256" key="4">
    <source>
        <dbReference type="ARBA" id="ARBA00023163"/>
    </source>
</evidence>
<dbReference type="Pfam" id="PF03466">
    <property type="entry name" value="LysR_substrate"/>
    <property type="match status" value="1"/>
</dbReference>
<reference evidence="6 7" key="1">
    <citation type="submission" date="2015-03" db="EMBL/GenBank/DDBJ databases">
        <title>Draft genome sequence of Elstera litoralis.</title>
        <authorList>
            <person name="Rahalkar M.C."/>
            <person name="Dhakephalkar P.K."/>
            <person name="Pore S.D."/>
            <person name="Arora P."/>
            <person name="Kapse N.G."/>
            <person name="Pandit P.S."/>
        </authorList>
    </citation>
    <scope>NUCLEOTIDE SEQUENCE [LARGE SCALE GENOMIC DNA]</scope>
    <source>
        <strain evidence="6 7">Dia-1</strain>
    </source>
</reference>
<dbReference type="SUPFAM" id="SSF46785">
    <property type="entry name" value="Winged helix' DNA-binding domain"/>
    <property type="match status" value="1"/>
</dbReference>
<dbReference type="InterPro" id="IPR036390">
    <property type="entry name" value="WH_DNA-bd_sf"/>
</dbReference>
<evidence type="ECO:0000256" key="2">
    <source>
        <dbReference type="ARBA" id="ARBA00023015"/>
    </source>
</evidence>
<keyword evidence="2" id="KW-0805">Transcription regulation</keyword>
<comment type="caution">
    <text evidence="6">The sequence shown here is derived from an EMBL/GenBank/DDBJ whole genome shotgun (WGS) entry which is preliminary data.</text>
</comment>
<evidence type="ECO:0000313" key="7">
    <source>
        <dbReference type="Proteomes" id="UP000033774"/>
    </source>
</evidence>
<evidence type="ECO:0000313" key="6">
    <source>
        <dbReference type="EMBL" id="KJV11115.1"/>
    </source>
</evidence>
<dbReference type="EMBL" id="LAJY01000007">
    <property type="protein sequence ID" value="KJV11115.1"/>
    <property type="molecule type" value="Genomic_DNA"/>
</dbReference>
<dbReference type="Proteomes" id="UP000033774">
    <property type="component" value="Unassembled WGS sequence"/>
</dbReference>
<keyword evidence="3" id="KW-0238">DNA-binding</keyword>
<comment type="similarity">
    <text evidence="1">Belongs to the LysR transcriptional regulatory family.</text>
</comment>
<keyword evidence="7" id="KW-1185">Reference proteome</keyword>
<dbReference type="PROSITE" id="PS50931">
    <property type="entry name" value="HTH_LYSR"/>
    <property type="match status" value="1"/>
</dbReference>
<evidence type="ECO:0000256" key="3">
    <source>
        <dbReference type="ARBA" id="ARBA00023125"/>
    </source>
</evidence>
<protein>
    <recommendedName>
        <fullName evidence="5">HTH lysR-type domain-containing protein</fullName>
    </recommendedName>
</protein>
<dbReference type="Pfam" id="PF00126">
    <property type="entry name" value="HTH_1"/>
    <property type="match status" value="1"/>
</dbReference>
<dbReference type="SUPFAM" id="SSF53850">
    <property type="entry name" value="Periplasmic binding protein-like II"/>
    <property type="match status" value="1"/>
</dbReference>
<accession>A0A0F3IWK4</accession>
<dbReference type="PANTHER" id="PTHR30579">
    <property type="entry name" value="TRANSCRIPTIONAL REGULATOR"/>
    <property type="match status" value="1"/>
</dbReference>
<dbReference type="Gene3D" id="1.10.10.10">
    <property type="entry name" value="Winged helix-like DNA-binding domain superfamily/Winged helix DNA-binding domain"/>
    <property type="match status" value="1"/>
</dbReference>
<dbReference type="PRINTS" id="PR00039">
    <property type="entry name" value="HTHLYSR"/>
</dbReference>
<gene>
    <name evidence="6" type="ORF">VZ95_00430</name>
</gene>
<dbReference type="PATRIC" id="fig|552518.3.peg.4079"/>
<dbReference type="InterPro" id="IPR005119">
    <property type="entry name" value="LysR_subst-bd"/>
</dbReference>
<dbReference type="GO" id="GO:0003677">
    <property type="term" value="F:DNA binding"/>
    <property type="evidence" value="ECO:0007669"/>
    <property type="project" value="UniProtKB-KW"/>
</dbReference>